<accession>A0A8J6TXX4</accession>
<dbReference type="GO" id="GO:0004053">
    <property type="term" value="F:arginase activity"/>
    <property type="evidence" value="ECO:0007669"/>
    <property type="project" value="TreeGrafter"/>
</dbReference>
<keyword evidence="6" id="KW-1185">Reference proteome</keyword>
<dbReference type="PANTHER" id="PTHR43782:SF3">
    <property type="entry name" value="ARGINASE"/>
    <property type="match status" value="1"/>
</dbReference>
<name>A0A8J6TXX4_9HYPH</name>
<evidence type="ECO:0000256" key="2">
    <source>
        <dbReference type="ARBA" id="ARBA00022801"/>
    </source>
</evidence>
<reference evidence="5" key="1">
    <citation type="submission" date="2020-09" db="EMBL/GenBank/DDBJ databases">
        <title>Genome seq and assembly of Tianweitania sp.</title>
        <authorList>
            <person name="Chhetri G."/>
        </authorList>
    </citation>
    <scope>NUCLEOTIDE SEQUENCE</scope>
    <source>
        <strain evidence="5">Rool2</strain>
    </source>
</reference>
<keyword evidence="3" id="KW-0464">Manganese</keyword>
<dbReference type="PANTHER" id="PTHR43782">
    <property type="entry name" value="ARGINASE"/>
    <property type="match status" value="1"/>
</dbReference>
<evidence type="ECO:0000256" key="4">
    <source>
        <dbReference type="PROSITE-ProRule" id="PRU00742"/>
    </source>
</evidence>
<dbReference type="Proteomes" id="UP000643405">
    <property type="component" value="Unassembled WGS sequence"/>
</dbReference>
<dbReference type="PROSITE" id="PS51409">
    <property type="entry name" value="ARGINASE_2"/>
    <property type="match status" value="1"/>
</dbReference>
<dbReference type="InterPro" id="IPR006035">
    <property type="entry name" value="Ureohydrolase"/>
</dbReference>
<comment type="similarity">
    <text evidence="4">Belongs to the arginase family.</text>
</comment>
<dbReference type="RefSeq" id="WP_188163147.1">
    <property type="nucleotide sequence ID" value="NZ_JACVVX010000001.1"/>
</dbReference>
<proteinExistence type="inferred from homology"/>
<dbReference type="GO" id="GO:0030145">
    <property type="term" value="F:manganese ion binding"/>
    <property type="evidence" value="ECO:0007669"/>
    <property type="project" value="TreeGrafter"/>
</dbReference>
<sequence length="292" mass="31008">MKIALILAPYDSGHFHGGFGQGPEALISGGLSEALTYAGHDVSVEDIGKVGDEQQREIATGFAVCSAVANAVRQAREQDRFPIVLAGNCLTTAGSIGGEDSDAIVWADQHGDLNTPETSVSGFLDGMALATVLGLCWHGMTKGIPGFRAIEPSRCLLIDARDLDPGERELLKTLPIIRSECADAVAASAKLKAAGAQRVHMHLDLDVHNPRKLQANRYVSEGGPAPEQLRQMACSLAGALPISGLTLSAYDPLFDAEDEVPPIVGRLLTELLETLEGRKAEVRQDPKVEANR</sequence>
<dbReference type="SUPFAM" id="SSF52768">
    <property type="entry name" value="Arginase/deacetylase"/>
    <property type="match status" value="1"/>
</dbReference>
<dbReference type="CDD" id="cd09999">
    <property type="entry name" value="Arginase-like_1"/>
    <property type="match status" value="1"/>
</dbReference>
<dbReference type="Gene3D" id="3.40.800.10">
    <property type="entry name" value="Ureohydrolase domain"/>
    <property type="match status" value="1"/>
</dbReference>
<dbReference type="EMBL" id="JACVVX010000001">
    <property type="protein sequence ID" value="MBD0413739.1"/>
    <property type="molecule type" value="Genomic_DNA"/>
</dbReference>
<gene>
    <name evidence="5" type="ORF">ICI42_03630</name>
</gene>
<organism evidence="5 6">
    <name type="scientific">Oryzicola mucosus</name>
    <dbReference type="NCBI Taxonomy" id="2767425"/>
    <lineage>
        <taxon>Bacteria</taxon>
        <taxon>Pseudomonadati</taxon>
        <taxon>Pseudomonadota</taxon>
        <taxon>Alphaproteobacteria</taxon>
        <taxon>Hyphomicrobiales</taxon>
        <taxon>Phyllobacteriaceae</taxon>
        <taxon>Oryzicola</taxon>
    </lineage>
</organism>
<evidence type="ECO:0000313" key="5">
    <source>
        <dbReference type="EMBL" id="MBD0413739.1"/>
    </source>
</evidence>
<dbReference type="GO" id="GO:0005737">
    <property type="term" value="C:cytoplasm"/>
    <property type="evidence" value="ECO:0007669"/>
    <property type="project" value="TreeGrafter"/>
</dbReference>
<dbReference type="AlphaFoldDB" id="A0A8J6TXX4"/>
<keyword evidence="1" id="KW-0479">Metal-binding</keyword>
<evidence type="ECO:0000256" key="3">
    <source>
        <dbReference type="ARBA" id="ARBA00023211"/>
    </source>
</evidence>
<evidence type="ECO:0000313" key="6">
    <source>
        <dbReference type="Proteomes" id="UP000643405"/>
    </source>
</evidence>
<dbReference type="Pfam" id="PF00491">
    <property type="entry name" value="Arginase"/>
    <property type="match status" value="1"/>
</dbReference>
<dbReference type="InterPro" id="IPR023696">
    <property type="entry name" value="Ureohydrolase_dom_sf"/>
</dbReference>
<protein>
    <submittedName>
        <fullName evidence="5">Arginase family protein</fullName>
    </submittedName>
</protein>
<evidence type="ECO:0000256" key="1">
    <source>
        <dbReference type="ARBA" id="ARBA00022723"/>
    </source>
</evidence>
<comment type="caution">
    <text evidence="5">The sequence shown here is derived from an EMBL/GenBank/DDBJ whole genome shotgun (WGS) entry which is preliminary data.</text>
</comment>
<keyword evidence="2" id="KW-0378">Hydrolase</keyword>